<proteinExistence type="predicted"/>
<organism evidence="1">
    <name type="scientific">Pseudomonas sp. WC2401</name>
    <dbReference type="NCBI Taxonomy" id="3234143"/>
    <lineage>
        <taxon>Bacteria</taxon>
        <taxon>Pseudomonadati</taxon>
        <taxon>Pseudomonadota</taxon>
        <taxon>Gammaproteobacteria</taxon>
        <taxon>Pseudomonadales</taxon>
        <taxon>Pseudomonadaceae</taxon>
        <taxon>Pseudomonas</taxon>
    </lineage>
</organism>
<protein>
    <submittedName>
        <fullName evidence="1">Uncharacterized protein</fullName>
    </submittedName>
</protein>
<dbReference type="EMBL" id="CP165623">
    <property type="protein sequence ID" value="XDV04772.1"/>
    <property type="molecule type" value="Genomic_DNA"/>
</dbReference>
<evidence type="ECO:0000313" key="1">
    <source>
        <dbReference type="EMBL" id="XDV04772.1"/>
    </source>
</evidence>
<dbReference type="AlphaFoldDB" id="A0AB39WWD3"/>
<accession>A0AB39WWD3</accession>
<reference evidence="1" key="1">
    <citation type="submission" date="2024-07" db="EMBL/GenBank/DDBJ databases">
        <authorList>
            <person name="Biller S.J."/>
        </authorList>
    </citation>
    <scope>NUCLEOTIDE SEQUENCE</scope>
    <source>
        <strain evidence="1">WC2401</strain>
    </source>
</reference>
<dbReference type="RefSeq" id="WP_254925087.1">
    <property type="nucleotide sequence ID" value="NZ_CP165623.1"/>
</dbReference>
<sequence>MNLTPTTIKAAAKYLAREFHFSASEIEAMPFNRMLWWLTD</sequence>
<gene>
    <name evidence="1" type="ORF">AB3G35_17025</name>
</gene>
<dbReference type="GeneID" id="76787222"/>
<name>A0AB39WWD3_9PSED</name>